<name>A0A7V4XSL2_9BACT</name>
<evidence type="ECO:0000256" key="1">
    <source>
        <dbReference type="ARBA" id="ARBA00023002"/>
    </source>
</evidence>
<dbReference type="AlphaFoldDB" id="A0A7V4XSL2"/>
<dbReference type="InterPro" id="IPR020471">
    <property type="entry name" value="AKR"/>
</dbReference>
<feature type="compositionally biased region" description="Polar residues" evidence="2">
    <location>
        <begin position="8"/>
        <end position="20"/>
    </location>
</feature>
<dbReference type="PANTHER" id="PTHR43364:SF4">
    <property type="entry name" value="NAD(P)-LINKED OXIDOREDUCTASE SUPERFAMILY PROTEIN"/>
    <property type="match status" value="1"/>
</dbReference>
<dbReference type="PRINTS" id="PR00069">
    <property type="entry name" value="ALDKETRDTASE"/>
</dbReference>
<dbReference type="InterPro" id="IPR018170">
    <property type="entry name" value="Aldo/ket_reductase_CS"/>
</dbReference>
<dbReference type="FunFam" id="3.20.20.100:FF:000004">
    <property type="entry name" value="Oxidoreductase, aldo/keto reductase"/>
    <property type="match status" value="1"/>
</dbReference>
<reference evidence="4" key="1">
    <citation type="journal article" date="2020" name="mSystems">
        <title>Genome- and Community-Level Interaction Insights into Carbon Utilization and Element Cycling Functions of Hydrothermarchaeota in Hydrothermal Sediment.</title>
        <authorList>
            <person name="Zhou Z."/>
            <person name="Liu Y."/>
            <person name="Xu W."/>
            <person name="Pan J."/>
            <person name="Luo Z.H."/>
            <person name="Li M."/>
        </authorList>
    </citation>
    <scope>NUCLEOTIDE SEQUENCE [LARGE SCALE GENOMIC DNA]</scope>
    <source>
        <strain evidence="4">SpSt-855</strain>
    </source>
</reference>
<dbReference type="CDD" id="cd19102">
    <property type="entry name" value="AKR_unchar"/>
    <property type="match status" value="1"/>
</dbReference>
<feature type="domain" description="NADP-dependent oxidoreductase" evidence="3">
    <location>
        <begin position="29"/>
        <end position="326"/>
    </location>
</feature>
<dbReference type="Pfam" id="PF00248">
    <property type="entry name" value="Aldo_ket_red"/>
    <property type="match status" value="1"/>
</dbReference>
<feature type="region of interest" description="Disordered" evidence="2">
    <location>
        <begin position="1"/>
        <end position="20"/>
    </location>
</feature>
<dbReference type="InterPro" id="IPR023210">
    <property type="entry name" value="NADP_OxRdtase_dom"/>
</dbReference>
<accession>A0A7V4XSL2</accession>
<protein>
    <submittedName>
        <fullName evidence="4">Aldo/keto reductase</fullName>
    </submittedName>
</protein>
<evidence type="ECO:0000256" key="2">
    <source>
        <dbReference type="SAM" id="MobiDB-lite"/>
    </source>
</evidence>
<proteinExistence type="predicted"/>
<dbReference type="Gene3D" id="3.20.20.100">
    <property type="entry name" value="NADP-dependent oxidoreductase domain"/>
    <property type="match status" value="1"/>
</dbReference>
<dbReference type="SUPFAM" id="SSF51430">
    <property type="entry name" value="NAD(P)-linked oxidoreductase"/>
    <property type="match status" value="1"/>
</dbReference>
<gene>
    <name evidence="4" type="ORF">ENW50_06840</name>
</gene>
<dbReference type="PANTHER" id="PTHR43364">
    <property type="entry name" value="NADH-SPECIFIC METHYLGLYOXAL REDUCTASE-RELATED"/>
    <property type="match status" value="1"/>
</dbReference>
<evidence type="ECO:0000313" key="4">
    <source>
        <dbReference type="EMBL" id="HGY94387.1"/>
    </source>
</evidence>
<sequence>MASIEGMASTSTTPQTRTLGNSDLHLTPIGFGAWAIGGGNWQFGWGSQDDDDSVRTIERALDLGINWIDTAAVYGLGRSEEVVARALKNSGKRPYIFTKCSMRWDDKREIYRSLKAASLQEELENSLRRLQVETIDLYQIHWPNPDEEIEEGWETLAKFQKQGKVRYIGVSNFNVEQMKRAQKIAPITSLQPPYSLVNPAVEKEILPYCEQQKIGVINYSPMASGLLTGKMSAERIQQMPDDDWRRRNPNFQEPKLSRNLKLAELLREIGSGHGVQPGVVAIAWTLRNPAVTAAIVGARRPDQVDGIVPALHFRLSDEEVRRIDAFLAEHP</sequence>
<dbReference type="GO" id="GO:0005829">
    <property type="term" value="C:cytosol"/>
    <property type="evidence" value="ECO:0007669"/>
    <property type="project" value="UniProtKB-ARBA"/>
</dbReference>
<dbReference type="GO" id="GO:0016491">
    <property type="term" value="F:oxidoreductase activity"/>
    <property type="evidence" value="ECO:0007669"/>
    <property type="project" value="UniProtKB-KW"/>
</dbReference>
<keyword evidence="1" id="KW-0560">Oxidoreductase</keyword>
<dbReference type="EMBL" id="DTKL01000039">
    <property type="protein sequence ID" value="HGY94387.1"/>
    <property type="molecule type" value="Genomic_DNA"/>
</dbReference>
<comment type="caution">
    <text evidence="4">The sequence shown here is derived from an EMBL/GenBank/DDBJ whole genome shotgun (WGS) entry which is preliminary data.</text>
</comment>
<dbReference type="PROSITE" id="PS00062">
    <property type="entry name" value="ALDOKETO_REDUCTASE_2"/>
    <property type="match status" value="1"/>
</dbReference>
<evidence type="ECO:0000259" key="3">
    <source>
        <dbReference type="Pfam" id="PF00248"/>
    </source>
</evidence>
<dbReference type="InterPro" id="IPR036812">
    <property type="entry name" value="NAD(P)_OxRdtase_dom_sf"/>
</dbReference>
<dbReference type="InterPro" id="IPR050523">
    <property type="entry name" value="AKR_Detox_Biosynth"/>
</dbReference>
<organism evidence="4">
    <name type="scientific">Acidobacterium capsulatum</name>
    <dbReference type="NCBI Taxonomy" id="33075"/>
    <lineage>
        <taxon>Bacteria</taxon>
        <taxon>Pseudomonadati</taxon>
        <taxon>Acidobacteriota</taxon>
        <taxon>Terriglobia</taxon>
        <taxon>Terriglobales</taxon>
        <taxon>Acidobacteriaceae</taxon>
        <taxon>Acidobacterium</taxon>
    </lineage>
</organism>